<evidence type="ECO:0000313" key="1">
    <source>
        <dbReference type="EMBL" id="VBB32753.1"/>
    </source>
</evidence>
<dbReference type="OrthoDB" id="5868301at2759"/>
<sequence length="115" mass="12769">MPRMFVPLYGSDRIIPQSNEIMVDLLNGGLLLDSSEEEALDSSALAPKLFGANILNDKNRFMVHGCSYDVNHSKCTDNLNFCKGKCKNFGDNLTHDCKCVPEDLLTMLGLTTVRK</sequence>
<gene>
    <name evidence="1" type="ORF">NAV_LOCUS7544</name>
</gene>
<dbReference type="EMBL" id="UPTC01001908">
    <property type="protein sequence ID" value="VBB32753.1"/>
    <property type="molecule type" value="Genomic_DNA"/>
</dbReference>
<accession>A0A498SKD4</accession>
<organism evidence="1 2">
    <name type="scientific">Acanthocheilonema viteae</name>
    <name type="common">Filarial nematode worm</name>
    <name type="synonym">Dipetalonema viteae</name>
    <dbReference type="NCBI Taxonomy" id="6277"/>
    <lineage>
        <taxon>Eukaryota</taxon>
        <taxon>Metazoa</taxon>
        <taxon>Ecdysozoa</taxon>
        <taxon>Nematoda</taxon>
        <taxon>Chromadorea</taxon>
        <taxon>Rhabditida</taxon>
        <taxon>Spirurina</taxon>
        <taxon>Spiruromorpha</taxon>
        <taxon>Filarioidea</taxon>
        <taxon>Onchocercidae</taxon>
        <taxon>Acanthocheilonema</taxon>
    </lineage>
</organism>
<proteinExistence type="predicted"/>
<reference evidence="1 2" key="1">
    <citation type="submission" date="2018-08" db="EMBL/GenBank/DDBJ databases">
        <authorList>
            <person name="Laetsch R D."/>
            <person name="Stevens L."/>
            <person name="Kumar S."/>
            <person name="Blaxter L. M."/>
        </authorList>
    </citation>
    <scope>NUCLEOTIDE SEQUENCE [LARGE SCALE GENOMIC DNA]</scope>
</reference>
<protein>
    <submittedName>
        <fullName evidence="1">Uncharacterized protein</fullName>
    </submittedName>
</protein>
<name>A0A498SKD4_ACAVI</name>
<evidence type="ECO:0000313" key="2">
    <source>
        <dbReference type="Proteomes" id="UP000276991"/>
    </source>
</evidence>
<keyword evidence="2" id="KW-1185">Reference proteome</keyword>
<dbReference type="AlphaFoldDB" id="A0A498SKD4"/>
<dbReference type="Proteomes" id="UP000276991">
    <property type="component" value="Unassembled WGS sequence"/>
</dbReference>